<dbReference type="Proteomes" id="UP000236928">
    <property type="component" value="Unassembled WGS sequence"/>
</dbReference>
<dbReference type="OrthoDB" id="341839at2759"/>
<protein>
    <recommendedName>
        <fullName evidence="4">Integral membrane protein</fullName>
    </recommendedName>
</protein>
<evidence type="ECO:0000313" key="2">
    <source>
        <dbReference type="EMBL" id="POM85333.1"/>
    </source>
</evidence>
<evidence type="ECO:0000256" key="1">
    <source>
        <dbReference type="SAM" id="SignalP"/>
    </source>
</evidence>
<reference evidence="2 3" key="1">
    <citation type="submission" date="2014-04" db="EMBL/GenBank/DDBJ databases">
        <title>Comparative Genomics of Cryptosporidium Species.</title>
        <authorList>
            <person name="Silva J.C."/>
            <person name="Su Q."/>
            <person name="Chalmers R."/>
            <person name="Chibucos M.C."/>
            <person name="Elwin K."/>
            <person name="Godinez A."/>
            <person name="Guo F."/>
            <person name="Huynh K."/>
            <person name="Orvis J."/>
            <person name="Ott S."/>
            <person name="Sadzewicz L."/>
            <person name="Sengamalay N."/>
            <person name="Shetty A."/>
            <person name="Sun M."/>
            <person name="Tallon L."/>
            <person name="Xiao L."/>
            <person name="Zhang H."/>
            <person name="Fraser C.M."/>
            <person name="Zhu G."/>
            <person name="Kissinger J."/>
            <person name="Widmer G."/>
        </authorList>
    </citation>
    <scope>NUCLEOTIDE SEQUENCE [LARGE SCALE GENOMIC DNA]</scope>
    <source>
        <strain evidence="2 3">UKMEL1</strain>
    </source>
</reference>
<keyword evidence="1" id="KW-0732">Signal</keyword>
<keyword evidence="3" id="KW-1185">Reference proteome</keyword>
<evidence type="ECO:0000313" key="3">
    <source>
        <dbReference type="Proteomes" id="UP000236928"/>
    </source>
</evidence>
<name>A0A2P4Z5J1_9CRYT</name>
<accession>A0A2P4Z5J1</accession>
<feature type="chain" id="PRO_5015123873" description="Integral membrane protein" evidence="1">
    <location>
        <begin position="27"/>
        <end position="1870"/>
    </location>
</feature>
<organism evidence="2 3">
    <name type="scientific">Cryptosporidium meleagridis</name>
    <dbReference type="NCBI Taxonomy" id="93969"/>
    <lineage>
        <taxon>Eukaryota</taxon>
        <taxon>Sar</taxon>
        <taxon>Alveolata</taxon>
        <taxon>Apicomplexa</taxon>
        <taxon>Conoidasida</taxon>
        <taxon>Coccidia</taxon>
        <taxon>Eucoccidiorida</taxon>
        <taxon>Eimeriorina</taxon>
        <taxon>Cryptosporidiidae</taxon>
        <taxon>Cryptosporidium</taxon>
    </lineage>
</organism>
<dbReference type="EMBL" id="JIBK01000050">
    <property type="protein sequence ID" value="POM85333.1"/>
    <property type="molecule type" value="Genomic_DNA"/>
</dbReference>
<evidence type="ECO:0008006" key="4">
    <source>
        <dbReference type="Google" id="ProtNLM"/>
    </source>
</evidence>
<feature type="signal peptide" evidence="1">
    <location>
        <begin position="1"/>
        <end position="26"/>
    </location>
</feature>
<dbReference type="VEuPathDB" id="CryptoDB:CmeUKMEL1_16895"/>
<proteinExistence type="predicted"/>
<gene>
    <name evidence="2" type="ORF">CmeUKMEL1_16895</name>
</gene>
<sequence length="1870" mass="216934">MRKIDCNFILILWILLLTQLISECNSSSLDSKSQDLSDANEINLEQEDRNVAVPSHLIREYGYYILNDNGFSSNPLICEFENENLQYKYANFASTLAKITSKLLLNIKLTNYIQYNIYNKIFSIILQEEGNSSEFHYFLGLRNMYEQLKHIKNKEFTFSEKRLESEIRGSMESLNKLINSLSEKRDQIKSEFCVSLYLFRFKGLKQVMLVTRGLLSLIQSGEIYEMNTHLDTQFNKVFNLITQNIEYLGIYKSILIEINLKLEETLSGCLDIIGNLKIPLFGGNSQDSQLLDIISKSFRISFGNDSYRRSAKDFGSGLDELAENKRFYRMNCQLKVSKLKEFIKSQKIKVDNSFNISKKILQDLRNIPINFEIETLRHTIFKGYSNNDLQSDTFDKIASQINSEYLRRMIVFISEFQVQLQERCLSLMQILNFTELKGSFLWWNSYFDLAINENIFKEDKLSELSKILDIAISSFIKVDSFESKIVNLLSLEPFSKLIKNYKMDDTSFTELINKVQKYSKSIILTNSYYSNYGTFVSNGNLDTENSKSLQDLFQDTNKINQFEDLCKALRHHSDQLFNNEEIRSALNSVDRRVYLEIQKYRRELEKFQVNINSANILFTTSIGYNDQYNLIFELIEKLLVGERNFEAYVFNYLEMRNCIGNLNSDYSQLTGIAHPVLIEPSEKRIFFEPIRNRLLGSRDELIVKFNSLFDEQIISSIESVFDMYLNAQIYLSGSLSQMIGSKEDPKIPFNKSDFDLLYGSIVRVESLLFKSKGIKPSILPEDKSKERISFLYSIYRSYVQQISNLKNYLTEWNNKMIKENTSKINPLKFMDLLNFSFDSIKKQLIQIFEQGSLNKSIEREVSEGIETLFLWIKSQEFEKLLDKLDIIYKSEGLIEFIMNGNSISIAQSFIDKVKSMTALEGEPIEIKVEDKMAPWVSDISASEYPASIPIKKENIKITHSGLDSGCTIAYLDRMERQSNQSEIEESSNLHKPYNVVVIHCRISDLPGETISDFLKRRAQVKDSGSVALPDFVVKQIDKVFYLNYLAVDFSLNYSLKTIYELESTINQLFIMIPELNIDYFLNLDKLVISGNKFTIDLNKEFIRTALTSLITYYSEMDFTPTYSFLYKSIVVVLGFPINKNGKLTRIRMVGKYSGFGGETPVSFAIVDDQQFQQDFSSLNKIQKGLFQTAISNYVSIYKNLAPLNNSHGQNRDFAWIVNERSHILYMLLLRSKIVKASLASKELGLIYPVADDAQNELQISFANIFFNSIFRRRSLSNFFYDVIKNKLIILNNFDNTRAYYDIDLSELASDTQLFNNMSISKTSILDVPVHESDISRVTESYLSDSMPLFCSSRRNYYDNSILLNINENFSYSELLSYRLLINIINPKILLKVRNLPSQHALRKIFNFGKELLLDFEKLKISYNLPIMEINDNIGISTIRENMKLFLKGMIQYTSYSQLERFSLYISPDLLRYKVAIPITNSKSIIKAEDEVFQLNGKTYFIIRYSEETIISDLSNLVEEVLNGRANIVFLMQELDLKLLKPGDLPSETNHRIHLMKRVPIEFVPSERVVRIYASSYDTENLKLVYGIMSLYQGFDLSIVTDNEEYYYFNLLCWDSNSGTSKHCSYIQVFRYLKSNIFEKLKLYQNSLNNNISLSLIAEEGEILSLDFIGLSVISRFGGTVLFKAEKYYELFYNSEQYWELCSFVQEFYKFSTDLPIKAINYDTKIKDIIFKPDFSECPIPEITNLNIYATLPHFIKHNNNPRESGFVFTLYNSIRYQTLSILINYFISGEKIFIKHEGIEDVSAPESILEILGYFDIKILKDSSLISLFLNEISLKRTEVESAKIVSNQIRSIIPNSTVVGINVRNERIF</sequence>
<comment type="caution">
    <text evidence="2">The sequence shown here is derived from an EMBL/GenBank/DDBJ whole genome shotgun (WGS) entry which is preliminary data.</text>
</comment>